<gene>
    <name evidence="2" type="ORF">NCTC13291_04052</name>
</gene>
<keyword evidence="1" id="KW-0812">Transmembrane</keyword>
<dbReference type="GeneID" id="99631568"/>
<protein>
    <submittedName>
        <fullName evidence="2">Uncharacterized protein</fullName>
    </submittedName>
</protein>
<feature type="transmembrane region" description="Helical" evidence="1">
    <location>
        <begin position="48"/>
        <end position="68"/>
    </location>
</feature>
<dbReference type="PROSITE" id="PS51257">
    <property type="entry name" value="PROKAR_LIPOPROTEIN"/>
    <property type="match status" value="1"/>
</dbReference>
<feature type="transmembrane region" description="Helical" evidence="1">
    <location>
        <begin position="9"/>
        <end position="28"/>
    </location>
</feature>
<sequence>MSESGRRSGLLLLGGFAVWGSAFLALYGGVSLGCAWGWEEASLGPFSLLRGVLLLILTAHLLVLTVLLQWCWRSVAFGSGRPLPGEPWHFLGLASLAATGAALAATLWTGLPVLGLSACA</sequence>
<dbReference type="EMBL" id="UGVN01000002">
    <property type="protein sequence ID" value="SUE95169.1"/>
    <property type="molecule type" value="Genomic_DNA"/>
</dbReference>
<keyword evidence="1" id="KW-1133">Transmembrane helix</keyword>
<feature type="transmembrane region" description="Helical" evidence="1">
    <location>
        <begin position="88"/>
        <end position="108"/>
    </location>
</feature>
<dbReference type="Proteomes" id="UP000254919">
    <property type="component" value="Unassembled WGS sequence"/>
</dbReference>
<accession>A0A379PPT9</accession>
<dbReference type="AlphaFoldDB" id="A0A379PPT9"/>
<evidence type="ECO:0000313" key="2">
    <source>
        <dbReference type="EMBL" id="SUE95169.1"/>
    </source>
</evidence>
<evidence type="ECO:0000256" key="1">
    <source>
        <dbReference type="SAM" id="Phobius"/>
    </source>
</evidence>
<reference evidence="2 3" key="1">
    <citation type="submission" date="2018-06" db="EMBL/GenBank/DDBJ databases">
        <authorList>
            <consortium name="Pathogen Informatics"/>
            <person name="Doyle S."/>
        </authorList>
    </citation>
    <scope>NUCLEOTIDE SEQUENCE [LARGE SCALE GENOMIC DNA]</scope>
    <source>
        <strain evidence="2 3">NCTC13291</strain>
    </source>
</reference>
<organism evidence="2 3">
    <name type="scientific">Roseomonas mucosa</name>
    <dbReference type="NCBI Taxonomy" id="207340"/>
    <lineage>
        <taxon>Bacteria</taxon>
        <taxon>Pseudomonadati</taxon>
        <taxon>Pseudomonadota</taxon>
        <taxon>Alphaproteobacteria</taxon>
        <taxon>Acetobacterales</taxon>
        <taxon>Roseomonadaceae</taxon>
        <taxon>Roseomonas</taxon>
    </lineage>
</organism>
<dbReference type="RefSeq" id="WP_019462537.1">
    <property type="nucleotide sequence ID" value="NZ_AP031463.1"/>
</dbReference>
<evidence type="ECO:0000313" key="3">
    <source>
        <dbReference type="Proteomes" id="UP000254919"/>
    </source>
</evidence>
<name>A0A379PPT9_9PROT</name>
<proteinExistence type="predicted"/>
<keyword evidence="1" id="KW-0472">Membrane</keyword>